<feature type="compositionally biased region" description="Basic and acidic residues" evidence="6">
    <location>
        <begin position="887"/>
        <end position="897"/>
    </location>
</feature>
<dbReference type="EMBL" id="JAIZAY010000012">
    <property type="protein sequence ID" value="KAJ8032517.1"/>
    <property type="molecule type" value="Genomic_DNA"/>
</dbReference>
<keyword evidence="9" id="KW-1185">Reference proteome</keyword>
<name>A0A9Q1H289_HOLLE</name>
<dbReference type="Proteomes" id="UP001152320">
    <property type="component" value="Chromosome 12"/>
</dbReference>
<gene>
    <name evidence="8" type="ORF">HOLleu_26068</name>
</gene>
<feature type="compositionally biased region" description="Acidic residues" evidence="6">
    <location>
        <begin position="455"/>
        <end position="511"/>
    </location>
</feature>
<dbReference type="CDD" id="cd12416">
    <property type="entry name" value="RRM4_RBM28_like"/>
    <property type="match status" value="1"/>
</dbReference>
<dbReference type="OrthoDB" id="3945418at2759"/>
<evidence type="ECO:0000256" key="6">
    <source>
        <dbReference type="SAM" id="MobiDB-lite"/>
    </source>
</evidence>
<feature type="domain" description="RRM" evidence="7">
    <location>
        <begin position="550"/>
        <end position="632"/>
    </location>
</feature>
<evidence type="ECO:0000256" key="3">
    <source>
        <dbReference type="ARBA" id="ARBA00022884"/>
    </source>
</evidence>
<dbReference type="PROSITE" id="PS50102">
    <property type="entry name" value="RRM"/>
    <property type="match status" value="5"/>
</dbReference>
<evidence type="ECO:0000256" key="5">
    <source>
        <dbReference type="PROSITE-ProRule" id="PRU00176"/>
    </source>
</evidence>
<feature type="domain" description="RRM" evidence="7">
    <location>
        <begin position="704"/>
        <end position="813"/>
    </location>
</feature>
<keyword evidence="2" id="KW-0677">Repeat</keyword>
<evidence type="ECO:0000256" key="2">
    <source>
        <dbReference type="ARBA" id="ARBA00022737"/>
    </source>
</evidence>
<sequence length="950" mass="108569">MMAKTTNKIFVRNLPFTCTNEQLEAAYKDNGPIKNCFVVRDKGSTERCRGIGFVTFALKEDAEKAVTERKEIGGRKLQAAFANKKPESKQAREPHMRQQKQSSNIVKMKEKDEVRIEKSEQDSEDEGEKSEEEGDDESGEVEDKADDNDNSDDYDDDDRSDDTDSEDDDDDDDSDDDSKGDDDNGHDDDDGKNDEDMEVEGEVKTQQDIPQQQERRGEKRKSVEEGSANEMSKKKQKVGSERKITVKNIELPCYTKKLMNQFQMFGRVTNCYMVPNNKEGASSMGCAVIVFLREESAKKALSYEKPIKYRGKPVTVEKYESETTSPDSEVKDQGFRIIVRNLSFRCTEVQLGDAFAEFGKVLETTIPSKYVKGQHRKMGFGFVRYKTEEEAVAAISAMNGKEIIGRPVAVDWVKPRDEYRKLKQDNVKGINSKENTTKGNQKNDDGGKVKGGMENGDDASDDEEEETGNDESEDEDDESSEEEEDGDDSMEEEETGSDEDGDDDSEKEEEKEEKQKEEEKEEDDDEEEEEEDKKKKYQSDRASMDIEEGRTVFVRNLPFEVEQKEVESLFSKFGAIKYCALVRDRMTGLPRGSAFVQYANPTEAQKCLTEAVKEDNSLTLHDRQLIVAKALSRDKASEVQEKRKKIERIEEKDKRNTYLLMEGFIRPGTEAAKGLTESDLRKRAKVEAVKRAKIKNMFIFVSKTRLVVHNLPRNVNDKKLREVFKSAVTKKGAKVLEAKVMRDTSKVGENGQGKSLGYGFVSFSDHQHALEALRAVNNNPDYFGADKRPIVGFSLENKKALEKREWRKQRSKETQSQKGAKSQQQNKKNTSSVIDVENDPRADIKGRKGLTTHANAKMRWRDRGKRVEEARRMKKVKRMKFTQQQVAKKESLGKMERVPVNLAAVHEKTNPKRRRGRKGFKEEKRFDSLVAQYKEKFSESTMVKKSKWFE</sequence>
<dbReference type="CDD" id="cd00590">
    <property type="entry name" value="RRM_SF"/>
    <property type="match status" value="1"/>
</dbReference>
<evidence type="ECO:0000259" key="7">
    <source>
        <dbReference type="PROSITE" id="PS50102"/>
    </source>
</evidence>
<dbReference type="InterPro" id="IPR051945">
    <property type="entry name" value="RRM_MRD1_RNA_proc_ribogen"/>
</dbReference>
<feature type="region of interest" description="Disordered" evidence="6">
    <location>
        <begin position="69"/>
        <end position="241"/>
    </location>
</feature>
<dbReference type="SUPFAM" id="SSF54928">
    <property type="entry name" value="RNA-binding domain, RBD"/>
    <property type="match status" value="3"/>
</dbReference>
<dbReference type="GO" id="GO:0005730">
    <property type="term" value="C:nucleolus"/>
    <property type="evidence" value="ECO:0007669"/>
    <property type="project" value="TreeGrafter"/>
</dbReference>
<dbReference type="InterPro" id="IPR012677">
    <property type="entry name" value="Nucleotide-bd_a/b_plait_sf"/>
</dbReference>
<keyword evidence="3 5" id="KW-0694">RNA-binding</keyword>
<evidence type="ECO:0000256" key="1">
    <source>
        <dbReference type="ARBA" id="ARBA00004123"/>
    </source>
</evidence>
<dbReference type="PANTHER" id="PTHR48039:SF5">
    <property type="entry name" value="RNA-BINDING PROTEIN 28"/>
    <property type="match status" value="1"/>
</dbReference>
<feature type="domain" description="RRM" evidence="7">
    <location>
        <begin position="7"/>
        <end position="84"/>
    </location>
</feature>
<feature type="compositionally biased region" description="Basic and acidic residues" evidence="6">
    <location>
        <begin position="532"/>
        <end position="542"/>
    </location>
</feature>
<feature type="domain" description="RRM" evidence="7">
    <location>
        <begin position="242"/>
        <end position="321"/>
    </location>
</feature>
<feature type="compositionally biased region" description="Basic and acidic residues" evidence="6">
    <location>
        <begin position="213"/>
        <end position="224"/>
    </location>
</feature>
<dbReference type="FunFam" id="3.30.70.330:FF:000182">
    <property type="entry name" value="RNA-binding motif protein 28"/>
    <property type="match status" value="1"/>
</dbReference>
<dbReference type="SMART" id="SM00360">
    <property type="entry name" value="RRM"/>
    <property type="match status" value="5"/>
</dbReference>
<feature type="compositionally biased region" description="Acidic residues" evidence="6">
    <location>
        <begin position="519"/>
        <end position="531"/>
    </location>
</feature>
<dbReference type="CDD" id="cd12415">
    <property type="entry name" value="RRM3_RBM28_like"/>
    <property type="match status" value="1"/>
</dbReference>
<feature type="compositionally biased region" description="Acidic residues" evidence="6">
    <location>
        <begin position="122"/>
        <end position="200"/>
    </location>
</feature>
<feature type="region of interest" description="Disordered" evidence="6">
    <location>
        <begin position="877"/>
        <end position="899"/>
    </location>
</feature>
<dbReference type="GO" id="GO:0003729">
    <property type="term" value="F:mRNA binding"/>
    <property type="evidence" value="ECO:0007669"/>
    <property type="project" value="TreeGrafter"/>
</dbReference>
<feature type="compositionally biased region" description="Basic and acidic residues" evidence="6">
    <location>
        <begin position="107"/>
        <end position="121"/>
    </location>
</feature>
<evidence type="ECO:0000313" key="8">
    <source>
        <dbReference type="EMBL" id="KAJ8032517.1"/>
    </source>
</evidence>
<feature type="compositionally biased region" description="Basic and acidic residues" evidence="6">
    <location>
        <begin position="84"/>
        <end position="96"/>
    </location>
</feature>
<comment type="subcellular location">
    <subcellularLocation>
        <location evidence="1">Nucleus</location>
    </subcellularLocation>
</comment>
<dbReference type="InterPro" id="IPR000504">
    <property type="entry name" value="RRM_dom"/>
</dbReference>
<feature type="region of interest" description="Disordered" evidence="6">
    <location>
        <begin position="423"/>
        <end position="542"/>
    </location>
</feature>
<dbReference type="AlphaFoldDB" id="A0A9Q1H289"/>
<organism evidence="8 9">
    <name type="scientific">Holothuria leucospilota</name>
    <name type="common">Black long sea cucumber</name>
    <name type="synonym">Mertensiothuria leucospilota</name>
    <dbReference type="NCBI Taxonomy" id="206669"/>
    <lineage>
        <taxon>Eukaryota</taxon>
        <taxon>Metazoa</taxon>
        <taxon>Echinodermata</taxon>
        <taxon>Eleutherozoa</taxon>
        <taxon>Echinozoa</taxon>
        <taxon>Holothuroidea</taxon>
        <taxon>Aspidochirotacea</taxon>
        <taxon>Aspidochirotida</taxon>
        <taxon>Holothuriidae</taxon>
        <taxon>Holothuria</taxon>
    </lineage>
</organism>
<dbReference type="PANTHER" id="PTHR48039">
    <property type="entry name" value="RNA-BINDING MOTIF PROTEIN 14B"/>
    <property type="match status" value="1"/>
</dbReference>
<proteinExistence type="predicted"/>
<accession>A0A9Q1H289</accession>
<evidence type="ECO:0000313" key="9">
    <source>
        <dbReference type="Proteomes" id="UP001152320"/>
    </source>
</evidence>
<protein>
    <submittedName>
        <fullName evidence="8">RNA-binding protein 28</fullName>
    </submittedName>
</protein>
<feature type="compositionally biased region" description="Polar residues" evidence="6">
    <location>
        <begin position="814"/>
        <end position="833"/>
    </location>
</feature>
<dbReference type="InterPro" id="IPR035979">
    <property type="entry name" value="RBD_domain_sf"/>
</dbReference>
<keyword evidence="4" id="KW-0539">Nucleus</keyword>
<feature type="region of interest" description="Disordered" evidence="6">
    <location>
        <begin position="802"/>
        <end position="854"/>
    </location>
</feature>
<dbReference type="CDD" id="cd12413">
    <property type="entry name" value="RRM1_RBM28_like"/>
    <property type="match status" value="1"/>
</dbReference>
<dbReference type="Pfam" id="PF00076">
    <property type="entry name" value="RRM_1"/>
    <property type="match status" value="5"/>
</dbReference>
<dbReference type="Gene3D" id="3.30.70.330">
    <property type="match status" value="5"/>
</dbReference>
<feature type="domain" description="RRM" evidence="7">
    <location>
        <begin position="335"/>
        <end position="415"/>
    </location>
</feature>
<comment type="caution">
    <text evidence="8">The sequence shown here is derived from an EMBL/GenBank/DDBJ whole genome shotgun (WGS) entry which is preliminary data.</text>
</comment>
<reference evidence="8" key="1">
    <citation type="submission" date="2021-10" db="EMBL/GenBank/DDBJ databases">
        <title>Tropical sea cucumber genome reveals ecological adaptation and Cuvierian tubules defense mechanism.</title>
        <authorList>
            <person name="Chen T."/>
        </authorList>
    </citation>
    <scope>NUCLEOTIDE SEQUENCE</scope>
    <source>
        <strain evidence="8">Nanhai2018</strain>
        <tissue evidence="8">Muscle</tissue>
    </source>
</reference>
<evidence type="ECO:0000256" key="4">
    <source>
        <dbReference type="ARBA" id="ARBA00023242"/>
    </source>
</evidence>